<dbReference type="Gene3D" id="3.30.300.30">
    <property type="match status" value="1"/>
</dbReference>
<dbReference type="AlphaFoldDB" id="A0A5M3YWJ9"/>
<dbReference type="SUPFAM" id="SSF53474">
    <property type="entry name" value="alpha/beta-Hydrolases"/>
    <property type="match status" value="1"/>
</dbReference>
<dbReference type="SUPFAM" id="SSF47336">
    <property type="entry name" value="ACP-like"/>
    <property type="match status" value="1"/>
</dbReference>
<reference evidence="1 2" key="1">
    <citation type="submission" date="2020-01" db="EMBL/GenBank/DDBJ databases">
        <title>Aspergillus terreus IFO 6365 whole genome shotgun sequence.</title>
        <authorList>
            <person name="Kanamasa S."/>
            <person name="Takahashi H."/>
        </authorList>
    </citation>
    <scope>NUCLEOTIDE SEQUENCE [LARGE SCALE GENOMIC DNA]</scope>
    <source>
        <strain evidence="1 2">IFO 6365</strain>
    </source>
</reference>
<dbReference type="Gene3D" id="1.10.1200.10">
    <property type="entry name" value="ACP-like"/>
    <property type="match status" value="1"/>
</dbReference>
<dbReference type="GO" id="GO:0031957">
    <property type="term" value="F:very long-chain fatty acid-CoA ligase activity"/>
    <property type="evidence" value="ECO:0007669"/>
    <property type="project" value="TreeGrafter"/>
</dbReference>
<dbReference type="SUPFAM" id="SSF56801">
    <property type="entry name" value="Acetyl-CoA synthetase-like"/>
    <property type="match status" value="1"/>
</dbReference>
<comment type="caution">
    <text evidence="1">The sequence shown here is derived from an EMBL/GenBank/DDBJ whole genome shotgun (WGS) entry which is preliminary data.</text>
</comment>
<evidence type="ECO:0000313" key="2">
    <source>
        <dbReference type="Proteomes" id="UP000452235"/>
    </source>
</evidence>
<dbReference type="InterPro" id="IPR045851">
    <property type="entry name" value="AMP-bd_C_sf"/>
</dbReference>
<proteinExistence type="predicted"/>
<dbReference type="Pfam" id="PF00501">
    <property type="entry name" value="AMP-binding"/>
    <property type="match status" value="1"/>
</dbReference>
<dbReference type="InterPro" id="IPR020806">
    <property type="entry name" value="PKS_PP-bd"/>
</dbReference>
<dbReference type="InterPro" id="IPR000873">
    <property type="entry name" value="AMP-dep_synth/lig_dom"/>
</dbReference>
<dbReference type="GO" id="GO:0031177">
    <property type="term" value="F:phosphopantetheine binding"/>
    <property type="evidence" value="ECO:0007669"/>
    <property type="project" value="InterPro"/>
</dbReference>
<dbReference type="Proteomes" id="UP000452235">
    <property type="component" value="Unassembled WGS sequence"/>
</dbReference>
<dbReference type="SMART" id="SM00823">
    <property type="entry name" value="PKS_PP"/>
    <property type="match status" value="1"/>
</dbReference>
<dbReference type="Gene3D" id="3.40.50.1820">
    <property type="entry name" value="alpha/beta hydrolase"/>
    <property type="match status" value="1"/>
</dbReference>
<dbReference type="Pfam" id="PF00550">
    <property type="entry name" value="PP-binding"/>
    <property type="match status" value="1"/>
</dbReference>
<dbReference type="EMBL" id="BLJY01000006">
    <property type="protein sequence ID" value="GFF16981.1"/>
    <property type="molecule type" value="Genomic_DNA"/>
</dbReference>
<dbReference type="InterPro" id="IPR001031">
    <property type="entry name" value="Thioesterase"/>
</dbReference>
<dbReference type="InterPro" id="IPR029058">
    <property type="entry name" value="AB_hydrolase_fold"/>
</dbReference>
<name>A0A5M3YWJ9_ASPTE</name>
<dbReference type="Pfam" id="PF00975">
    <property type="entry name" value="Thioesterase"/>
    <property type="match status" value="1"/>
</dbReference>
<gene>
    <name evidence="1" type="ORF">ATEIFO6365_0006031800</name>
</gene>
<organism evidence="1 2">
    <name type="scientific">Aspergillus terreus</name>
    <dbReference type="NCBI Taxonomy" id="33178"/>
    <lineage>
        <taxon>Eukaryota</taxon>
        <taxon>Fungi</taxon>
        <taxon>Dikarya</taxon>
        <taxon>Ascomycota</taxon>
        <taxon>Pezizomycotina</taxon>
        <taxon>Eurotiomycetes</taxon>
        <taxon>Eurotiomycetidae</taxon>
        <taxon>Eurotiales</taxon>
        <taxon>Aspergillaceae</taxon>
        <taxon>Aspergillus</taxon>
        <taxon>Aspergillus subgen. Circumdati</taxon>
    </lineage>
</organism>
<sequence length="849" mass="94384">MSFKNLQQLLKVAAAQERCGRVICYSSGNLQSPTSRSYHELMQEAQHASWALPPEFSEQKCIEPIAVETFDMQTSNMEDHVDSAPDDTAVMMLTSGSTGRSKAVCLTHGQILSSIVNKLSVVPLRGPFMNWIRLDHVAALTEIHLPAILSNKDQVHVQSADLLANPVEFIRLASEHRVAKTFAPNFFLARLRDALRATQDDSPQWDLTGLYIFSGGEGNVTRTCDEISNLLGRYGAPPNVIVPGFGMTETCAGAIYNTSCPWYDIERTSDFASVGTCMSCIRMRITDDSGRNTCVSPGETGNLEVTGSAVFKEYFNNPSATADAFTSDGWFKTGDRGVVDTNGYLQLAGRLKETMIINGVKYNPHEIESALDESDIPGLTPSYNCCFYTFPPGAETKVICLVCLPTYPAEDICARIQTADAISKCIVMSTGSRPVIIPLDKRLLQKSALGKLSRSSIKESYEKGEYKAYQDTNSHLVKMYRQAMRTRPKDELERSLLAIFVDSLELSEEEFDVQTPVFDLGITSIDLIRLKKSLEEQLDIGQEIPMTTLMAHTTVRELSTALQDLQAPGTYRPVITLQNEGSKTPLWLIHPGVGEVLVFLNLAKYIKDRPVYALRARGFGAHETPFASIEETVRTYYAAIKAKQPRGPYAVAGYSYGTMLTFEVSKQLEQGGDTVGFVGSFNLPPHIKTRMRQLDFTECLLHLAYFLSLTSEQRAGELAAAFAGVQPSQERVLDEVMQNADPVRLAELQLSRQYLLQWANLAFALQSMAVDYDPSGSVARMDVFYCVPLAVVAASKQRWREEHLSQWRDFTRSEPRFHDVGGAHYTMLSPEHVFGFQKTLRRALEARGI</sequence>
<dbReference type="InterPro" id="IPR042099">
    <property type="entry name" value="ANL_N_sf"/>
</dbReference>
<keyword evidence="2" id="KW-1185">Reference proteome</keyword>
<dbReference type="Gene3D" id="3.40.50.12780">
    <property type="entry name" value="N-terminal domain of ligase-like"/>
    <property type="match status" value="1"/>
</dbReference>
<protein>
    <submittedName>
        <fullName evidence="1">Acetyl-CoA synthetase-like protein</fullName>
    </submittedName>
</protein>
<dbReference type="InterPro" id="IPR036736">
    <property type="entry name" value="ACP-like_sf"/>
</dbReference>
<dbReference type="InterPro" id="IPR009081">
    <property type="entry name" value="PP-bd_ACP"/>
</dbReference>
<dbReference type="PROSITE" id="PS50075">
    <property type="entry name" value="CARRIER"/>
    <property type="match status" value="1"/>
</dbReference>
<dbReference type="PANTHER" id="PTHR24096">
    <property type="entry name" value="LONG-CHAIN-FATTY-ACID--COA LIGASE"/>
    <property type="match status" value="1"/>
</dbReference>
<dbReference type="OrthoDB" id="10253869at2759"/>
<dbReference type="PANTHER" id="PTHR24096:SF267">
    <property type="entry name" value="MALONATE--COA LIGASE ACSF3, MITOCHONDRIAL"/>
    <property type="match status" value="1"/>
</dbReference>
<dbReference type="VEuPathDB" id="FungiDB:ATEG_03090"/>
<dbReference type="PROSITE" id="PS00455">
    <property type="entry name" value="AMP_BINDING"/>
    <property type="match status" value="1"/>
</dbReference>
<evidence type="ECO:0000313" key="1">
    <source>
        <dbReference type="EMBL" id="GFF16981.1"/>
    </source>
</evidence>
<accession>A0A5M3YWJ9</accession>
<dbReference type="InterPro" id="IPR020845">
    <property type="entry name" value="AMP-binding_CS"/>
</dbReference>
<dbReference type="GO" id="GO:0006633">
    <property type="term" value="P:fatty acid biosynthetic process"/>
    <property type="evidence" value="ECO:0007669"/>
    <property type="project" value="TreeGrafter"/>
</dbReference>